<dbReference type="PANTHER" id="PTHR21581">
    <property type="entry name" value="D-ALANYL-D-ALANINE CARBOXYPEPTIDASE"/>
    <property type="match status" value="1"/>
</dbReference>
<evidence type="ECO:0000256" key="15">
    <source>
        <dbReference type="SAM" id="SignalP"/>
    </source>
</evidence>
<evidence type="ECO:0000256" key="2">
    <source>
        <dbReference type="ARBA" id="ARBA00004752"/>
    </source>
</evidence>
<dbReference type="Pfam" id="PF00768">
    <property type="entry name" value="Peptidase_S11"/>
    <property type="match status" value="1"/>
</dbReference>
<dbReference type="InterPro" id="IPR012907">
    <property type="entry name" value="Peptidase_S11_C"/>
</dbReference>
<dbReference type="PRINTS" id="PR00725">
    <property type="entry name" value="DADACBPTASE1"/>
</dbReference>
<gene>
    <name evidence="17" type="primary">dacF_3</name>
    <name evidence="17" type="ORF">TEMA_22170</name>
</gene>
<evidence type="ECO:0000256" key="12">
    <source>
        <dbReference type="ARBA" id="ARBA00034000"/>
    </source>
</evidence>
<dbReference type="InterPro" id="IPR001967">
    <property type="entry name" value="Peptidase_S11_N"/>
</dbReference>
<keyword evidence="11" id="KW-0961">Cell wall biogenesis/degradation</keyword>
<feature type="domain" description="Peptidase S11 D-Ala-D-Ala carboxypeptidase A C-terminal" evidence="16">
    <location>
        <begin position="293"/>
        <end position="382"/>
    </location>
</feature>
<keyword evidence="7 15" id="KW-0732">Signal</keyword>
<evidence type="ECO:0000259" key="16">
    <source>
        <dbReference type="SMART" id="SM00936"/>
    </source>
</evidence>
<evidence type="ECO:0000256" key="11">
    <source>
        <dbReference type="ARBA" id="ARBA00023316"/>
    </source>
</evidence>
<dbReference type="Pfam" id="PF07943">
    <property type="entry name" value="PBP5_C"/>
    <property type="match status" value="1"/>
</dbReference>
<evidence type="ECO:0000256" key="6">
    <source>
        <dbReference type="ARBA" id="ARBA00022670"/>
    </source>
</evidence>
<dbReference type="InterPro" id="IPR037167">
    <property type="entry name" value="Peptidase_S11_C_sf"/>
</dbReference>
<proteinExistence type="inferred from homology"/>
<comment type="function">
    <text evidence="1">Removes C-terminal D-alanyl residues from sugar-peptide cell wall precursors.</text>
</comment>
<evidence type="ECO:0000256" key="8">
    <source>
        <dbReference type="ARBA" id="ARBA00022801"/>
    </source>
</evidence>
<evidence type="ECO:0000256" key="4">
    <source>
        <dbReference type="ARBA" id="ARBA00012448"/>
    </source>
</evidence>
<protein>
    <recommendedName>
        <fullName evidence="4">serine-type D-Ala-D-Ala carboxypeptidase</fullName>
        <ecNumber evidence="4">3.4.16.4</ecNumber>
    </recommendedName>
</protein>
<keyword evidence="14" id="KW-0812">Transmembrane</keyword>
<dbReference type="InterPro" id="IPR015956">
    <property type="entry name" value="Peniciliin-bd_prot_C_sf"/>
</dbReference>
<evidence type="ECO:0000256" key="7">
    <source>
        <dbReference type="ARBA" id="ARBA00022729"/>
    </source>
</evidence>
<evidence type="ECO:0000256" key="13">
    <source>
        <dbReference type="RuleBase" id="RU004016"/>
    </source>
</evidence>
<dbReference type="EMBL" id="CP101637">
    <property type="protein sequence ID" value="WMT81869.1"/>
    <property type="molecule type" value="Genomic_DNA"/>
</dbReference>
<dbReference type="InterPro" id="IPR012338">
    <property type="entry name" value="Beta-lactam/transpept-like"/>
</dbReference>
<accession>A0ABY9Q2R1</accession>
<dbReference type="GO" id="GO:0009002">
    <property type="term" value="F:serine-type D-Ala-D-Ala carboxypeptidase activity"/>
    <property type="evidence" value="ECO:0007669"/>
    <property type="project" value="UniProtKB-EC"/>
</dbReference>
<keyword evidence="14" id="KW-1133">Transmembrane helix</keyword>
<keyword evidence="18" id="KW-1185">Reference proteome</keyword>
<comment type="similarity">
    <text evidence="3 13">Belongs to the peptidase S11 family.</text>
</comment>
<dbReference type="PANTHER" id="PTHR21581:SF6">
    <property type="entry name" value="TRAFFICKING PROTEIN PARTICLE COMPLEX SUBUNIT 12"/>
    <property type="match status" value="1"/>
</dbReference>
<feature type="signal peptide" evidence="15">
    <location>
        <begin position="1"/>
        <end position="26"/>
    </location>
</feature>
<sequence length="434" mass="49109">MKKFLSFLLAFLLSITTFSGPISVFADSKDVSISSPNSVVLDYETGTVLYEKNGNGKIYPASTTKIWTAYLVIKNVKDLDDSIEIDNDLSVDGSCMYLQKGEIFTVRELLQGLLVHSSNDAAEVLAEYVSGSKEAFADLMNKEAKAIGAKNTHFNNPHGLPDKEHYTTAYDMALMAREAMSNDLIREIVSTKSLTFEKRDTSTSRRFITRTFFNTNKFLTSTEKIKYKGKSVDIKYDIVDGIKTGYTDDAGRCLLSSAVKNDMRVISAVYKDTGTDVYADSRTLIDYAFNNYYTQTIINKADYTKSKRVLFTEEKELLYEPESNYKIVLEKGSKASENYSAKVNLDYNLPIKKGGKVGTLDVYNDKTLEKTINLVAKNDLNSLFGFITENTTVKYSIRLILALISLFIIFIISRIISKRKSRRRRRKSNNFKRK</sequence>
<evidence type="ECO:0000313" key="17">
    <source>
        <dbReference type="EMBL" id="WMT81869.1"/>
    </source>
</evidence>
<dbReference type="Gene3D" id="2.60.410.10">
    <property type="entry name" value="D-Ala-D-Ala carboxypeptidase, C-terminal domain"/>
    <property type="match status" value="1"/>
</dbReference>
<dbReference type="RefSeq" id="WP_228103985.1">
    <property type="nucleotide sequence ID" value="NZ_CP101637.1"/>
</dbReference>
<evidence type="ECO:0000256" key="10">
    <source>
        <dbReference type="ARBA" id="ARBA00022984"/>
    </source>
</evidence>
<keyword evidence="9" id="KW-0133">Cell shape</keyword>
<evidence type="ECO:0000256" key="3">
    <source>
        <dbReference type="ARBA" id="ARBA00007164"/>
    </source>
</evidence>
<dbReference type="SMART" id="SM00936">
    <property type="entry name" value="PBP5_C"/>
    <property type="match status" value="1"/>
</dbReference>
<organism evidence="17 18">
    <name type="scientific">Terrisporobacter mayombei</name>
    <dbReference type="NCBI Taxonomy" id="1541"/>
    <lineage>
        <taxon>Bacteria</taxon>
        <taxon>Bacillati</taxon>
        <taxon>Bacillota</taxon>
        <taxon>Clostridia</taxon>
        <taxon>Peptostreptococcales</taxon>
        <taxon>Peptostreptococcaceae</taxon>
        <taxon>Terrisporobacter</taxon>
    </lineage>
</organism>
<evidence type="ECO:0000256" key="9">
    <source>
        <dbReference type="ARBA" id="ARBA00022960"/>
    </source>
</evidence>
<keyword evidence="14" id="KW-0472">Membrane</keyword>
<comment type="pathway">
    <text evidence="2">Cell wall biogenesis; peptidoglycan biosynthesis.</text>
</comment>
<keyword evidence="10" id="KW-0573">Peptidoglycan synthesis</keyword>
<comment type="catalytic activity">
    <reaction evidence="12">
        <text>Preferential cleavage: (Ac)2-L-Lys-D-Ala-|-D-Ala. Also transpeptidation of peptidyl-alanyl moieties that are N-acyl substituents of D-alanine.</text>
        <dbReference type="EC" id="3.4.16.4"/>
    </reaction>
</comment>
<dbReference type="Proteomes" id="UP001235030">
    <property type="component" value="Chromosome"/>
</dbReference>
<feature type="transmembrane region" description="Helical" evidence="14">
    <location>
        <begin position="395"/>
        <end position="417"/>
    </location>
</feature>
<keyword evidence="5 17" id="KW-0121">Carboxypeptidase</keyword>
<evidence type="ECO:0000256" key="1">
    <source>
        <dbReference type="ARBA" id="ARBA00003217"/>
    </source>
</evidence>
<reference evidence="17 18" key="1">
    <citation type="submission" date="2022-07" db="EMBL/GenBank/DDBJ databases">
        <title>Genome sequence of Terrisporobacter mayombei DSM6539.</title>
        <authorList>
            <person name="Boeer T."/>
            <person name="Bengelsdorf F.R."/>
            <person name="Daniel R."/>
            <person name="Poehlein A."/>
        </authorList>
    </citation>
    <scope>NUCLEOTIDE SEQUENCE [LARGE SCALE GENOMIC DNA]</scope>
    <source>
        <strain evidence="17 18">DSM 6539</strain>
    </source>
</reference>
<dbReference type="InterPro" id="IPR018044">
    <property type="entry name" value="Peptidase_S11"/>
</dbReference>
<keyword evidence="6" id="KW-0645">Protease</keyword>
<dbReference type="SUPFAM" id="SSF69189">
    <property type="entry name" value="Penicillin-binding protein associated domain"/>
    <property type="match status" value="1"/>
</dbReference>
<evidence type="ECO:0000256" key="14">
    <source>
        <dbReference type="SAM" id="Phobius"/>
    </source>
</evidence>
<dbReference type="EC" id="3.4.16.4" evidence="4"/>
<dbReference type="Gene3D" id="3.40.710.10">
    <property type="entry name" value="DD-peptidase/beta-lactamase superfamily"/>
    <property type="match status" value="1"/>
</dbReference>
<dbReference type="SUPFAM" id="SSF56601">
    <property type="entry name" value="beta-lactamase/transpeptidase-like"/>
    <property type="match status" value="1"/>
</dbReference>
<feature type="chain" id="PRO_5045466583" description="serine-type D-Ala-D-Ala carboxypeptidase" evidence="15">
    <location>
        <begin position="27"/>
        <end position="434"/>
    </location>
</feature>
<evidence type="ECO:0000313" key="18">
    <source>
        <dbReference type="Proteomes" id="UP001235030"/>
    </source>
</evidence>
<evidence type="ECO:0000256" key="5">
    <source>
        <dbReference type="ARBA" id="ARBA00022645"/>
    </source>
</evidence>
<name>A0ABY9Q2R1_9FIRM</name>
<keyword evidence="8 17" id="KW-0378">Hydrolase</keyword>